<evidence type="ECO:0000256" key="1">
    <source>
        <dbReference type="SAM" id="MobiDB-lite"/>
    </source>
</evidence>
<dbReference type="Gene3D" id="3.40.960.10">
    <property type="entry name" value="VSR Endonuclease"/>
    <property type="match status" value="1"/>
</dbReference>
<evidence type="ECO:0000313" key="4">
    <source>
        <dbReference type="Proteomes" id="UP000003558"/>
    </source>
</evidence>
<feature type="region of interest" description="Disordered" evidence="1">
    <location>
        <begin position="1"/>
        <end position="26"/>
    </location>
</feature>
<dbReference type="Pfam" id="PF18741">
    <property type="entry name" value="MTES_1575"/>
    <property type="match status" value="1"/>
</dbReference>
<dbReference type="STRING" id="1027371.GOALK_038_00880"/>
<dbReference type="eggNOG" id="COG2852">
    <property type="taxonomic scope" value="Bacteria"/>
</dbReference>
<proteinExistence type="predicted"/>
<sequence>MPVVGTNCRKPTIWEPAGGSSRPIDVQTPPRLRRHALTRDGVVTIAEALEFGLTKSGIHRRVGAGVWTPQSRGVYTLADHPLTPRTRARLAVAAVGNDAALSGVGAAWWHGIVDEPPKRFTVTAPRSRHGSPVDGVQVRYRALADAETVTRDHLVVTSLPLSVLEASVESGSSILDAALLLRRVSIEQLRTAAERRRRKEDATEIAALVAGVEAGARSEAERLAVDLLRQGGVDGFVCNHPVGGYYVDVAFPERMLAVEIDGMAFHRDAETFQRDRRRRNDLIALGWTVLNYTWADLRERPAYVVERVRQALGA</sequence>
<organism evidence="3 4">
    <name type="scientific">Gordonia alkanivorans NBRC 16433</name>
    <dbReference type="NCBI Taxonomy" id="1027371"/>
    <lineage>
        <taxon>Bacteria</taxon>
        <taxon>Bacillati</taxon>
        <taxon>Actinomycetota</taxon>
        <taxon>Actinomycetes</taxon>
        <taxon>Mycobacteriales</taxon>
        <taxon>Gordoniaceae</taxon>
        <taxon>Gordonia</taxon>
    </lineage>
</organism>
<gene>
    <name evidence="3" type="ORF">GOALK_038_00880</name>
</gene>
<evidence type="ECO:0000259" key="2">
    <source>
        <dbReference type="Pfam" id="PF18741"/>
    </source>
</evidence>
<evidence type="ECO:0000313" key="3">
    <source>
        <dbReference type="EMBL" id="GAA11736.1"/>
    </source>
</evidence>
<dbReference type="AlphaFoldDB" id="F9VSZ7"/>
<dbReference type="InterPro" id="IPR049468">
    <property type="entry name" value="Restrct_endonuc-II-like_dom"/>
</dbReference>
<dbReference type="Proteomes" id="UP000003558">
    <property type="component" value="Unassembled WGS sequence"/>
</dbReference>
<dbReference type="SUPFAM" id="SSF52980">
    <property type="entry name" value="Restriction endonuclease-like"/>
    <property type="match status" value="1"/>
</dbReference>
<comment type="caution">
    <text evidence="3">The sequence shown here is derived from an EMBL/GenBank/DDBJ whole genome shotgun (WGS) entry which is preliminary data.</text>
</comment>
<name>F9VSZ7_9ACTN</name>
<reference evidence="3 4" key="1">
    <citation type="submission" date="2011-05" db="EMBL/GenBank/DDBJ databases">
        <title>Whole genome shotgun sequence of Gordonia alkanivorans NBRC 16433.</title>
        <authorList>
            <person name="Hosoyama A."/>
            <person name="Nakamura S."/>
            <person name="Takarada H."/>
            <person name="Tsuchikane K."/>
            <person name="Yamazaki S."/>
            <person name="Fujita N."/>
        </authorList>
    </citation>
    <scope>NUCLEOTIDE SEQUENCE [LARGE SCALE GENOMIC DNA]</scope>
    <source>
        <strain evidence="3 4">NBRC 16433</strain>
    </source>
</reference>
<dbReference type="EMBL" id="BACI01000038">
    <property type="protein sequence ID" value="GAA11736.1"/>
    <property type="molecule type" value="Genomic_DNA"/>
</dbReference>
<accession>F9VSZ7</accession>
<feature type="domain" description="Restriction endonuclease type II-like" evidence="2">
    <location>
        <begin position="226"/>
        <end position="312"/>
    </location>
</feature>
<dbReference type="InterPro" id="IPR011335">
    <property type="entry name" value="Restrct_endonuc-II-like"/>
</dbReference>
<protein>
    <recommendedName>
        <fullName evidence="2">Restriction endonuclease type II-like domain-containing protein</fullName>
    </recommendedName>
</protein>